<evidence type="ECO:0000313" key="1">
    <source>
        <dbReference type="EMBL" id="GDY68318.1"/>
    </source>
</evidence>
<organism evidence="1 4">
    <name type="scientific">Streptomyces avermitilis</name>
    <dbReference type="NCBI Taxonomy" id="33903"/>
    <lineage>
        <taxon>Bacteria</taxon>
        <taxon>Bacillati</taxon>
        <taxon>Actinomycetota</taxon>
        <taxon>Actinomycetes</taxon>
        <taxon>Kitasatosporales</taxon>
        <taxon>Streptomycetaceae</taxon>
        <taxon>Streptomyces</taxon>
    </lineage>
</organism>
<evidence type="ECO:0000313" key="2">
    <source>
        <dbReference type="EMBL" id="GDY71319.1"/>
    </source>
</evidence>
<dbReference type="Proteomes" id="UP000299211">
    <property type="component" value="Unassembled WGS sequence"/>
</dbReference>
<reference evidence="2 3" key="1">
    <citation type="submission" date="2019-04" db="EMBL/GenBank/DDBJ databases">
        <title>Draft genome sequences of Streptomyces avermitilis ATCC 31267.</title>
        <authorList>
            <person name="Komaki H."/>
            <person name="Tamura T."/>
            <person name="Hosoyama A."/>
        </authorList>
    </citation>
    <scope>NUCLEOTIDE SEQUENCE [LARGE SCALE GENOMIC DNA]</scope>
    <source>
        <strain evidence="2 3">ATCC 31267</strain>
    </source>
</reference>
<accession>A0A4D4M901</accession>
<dbReference type="EMBL" id="BJHY01000001">
    <property type="protein sequence ID" value="GDY71319.1"/>
    <property type="molecule type" value="Genomic_DNA"/>
</dbReference>
<gene>
    <name evidence="1" type="ORF">SAV14893_077110</name>
    <name evidence="2" type="ORF">SAV31267_008040</name>
</gene>
<name>A0A4D4M901_STRAX</name>
<sequence>MHLASGATGTPEASWGWSVTDLIATSIVAMEELASIAVMTFTGFATEGAVDHTVHHILYATRLRHPASVHRLGACGYSHRRSTLLNQGMTT</sequence>
<dbReference type="EMBL" id="BJHX01000001">
    <property type="protein sequence ID" value="GDY68318.1"/>
    <property type="molecule type" value="Genomic_DNA"/>
</dbReference>
<protein>
    <submittedName>
        <fullName evidence="1">Uncharacterized protein</fullName>
    </submittedName>
</protein>
<comment type="caution">
    <text evidence="1">The sequence shown here is derived from an EMBL/GenBank/DDBJ whole genome shotgun (WGS) entry which is preliminary data.</text>
</comment>
<reference evidence="1 4" key="2">
    <citation type="submission" date="2019-04" db="EMBL/GenBank/DDBJ databases">
        <title>Draft genome sequences of Streptomyces avermitilis NBRC 14893.</title>
        <authorList>
            <person name="Komaki H."/>
            <person name="Tamura T."/>
            <person name="Hosoyama A."/>
        </authorList>
    </citation>
    <scope>NUCLEOTIDE SEQUENCE [LARGE SCALE GENOMIC DNA]</scope>
    <source>
        <strain evidence="1 4">NBRC 14893</strain>
    </source>
</reference>
<dbReference type="AlphaFoldDB" id="A0A4D4M901"/>
<dbReference type="Proteomes" id="UP000302139">
    <property type="component" value="Unassembled WGS sequence"/>
</dbReference>
<evidence type="ECO:0000313" key="4">
    <source>
        <dbReference type="Proteomes" id="UP000302139"/>
    </source>
</evidence>
<evidence type="ECO:0000313" key="3">
    <source>
        <dbReference type="Proteomes" id="UP000299211"/>
    </source>
</evidence>
<proteinExistence type="predicted"/>